<dbReference type="Bgee" id="ENSOANG00000020699">
    <property type="expression patterns" value="Expressed in testis"/>
</dbReference>
<evidence type="ECO:0000256" key="1">
    <source>
        <dbReference type="SAM" id="MobiDB-lite"/>
    </source>
</evidence>
<dbReference type="InterPro" id="IPR045206">
    <property type="entry name" value="Maestro_heat-like_prot"/>
</dbReference>
<dbReference type="eggNOG" id="KOG2032">
    <property type="taxonomic scope" value="Eukaryota"/>
</dbReference>
<feature type="compositionally biased region" description="Gly residues" evidence="1">
    <location>
        <begin position="391"/>
        <end position="400"/>
    </location>
</feature>
<dbReference type="PANTHER" id="PTHR23120">
    <property type="entry name" value="MAESTRO-RELATED HEAT DOMAIN-CONTAINING"/>
    <property type="match status" value="1"/>
</dbReference>
<dbReference type="Ensembl" id="ENSOANT00000030135.2">
    <property type="protein sequence ID" value="ENSOANP00000026333.2"/>
    <property type="gene ID" value="ENSOANG00000020699.2"/>
</dbReference>
<sequence>DHKESVFYSHRPGHPSTWGGRNQQASTRERTLLPVHPLRAPWDPGRRRSPGPGQESYRTPGQGPYAAGPGRFEELQLGQGEPHSQGPPRPAAEARGHSRSGGRPREDYVPTHPLLPHPGLEDPLPESPDPAHLPPSSGHGAAFKEHSLPLDRQALEVWRALGANAHLASHVLGTLTSRILERLAAGVSDRAAWDRHSLESIAATNVVYELLFAWEYSGAVTQFFPRLFLALITQVHYVLELGLRVDREEEVGEPTVSSTLGPWRTSLEALKGLLSSQDCWKTFTSLELQDGWDLFACLETFQEGVVLLARTMVQNRCPVVGDLLTAVATSLPGMGRQGRSIAVGLLGEVSAGAMGPAETVPGRERGRRSQEWTVEPRTPGDTVGRGWERAGFGGEEGGAGKSRSLASALPLRTALPLPHPISLHPLSGILVPLRRGARLPP</sequence>
<dbReference type="AlphaFoldDB" id="F7EL71"/>
<dbReference type="GeneTree" id="ENSGT00940000160938"/>
<proteinExistence type="predicted"/>
<dbReference type="InParanoid" id="F7EL71"/>
<feature type="region of interest" description="Disordered" evidence="1">
    <location>
        <begin position="1"/>
        <end position="143"/>
    </location>
</feature>
<evidence type="ECO:0000313" key="3">
    <source>
        <dbReference type="Proteomes" id="UP000002279"/>
    </source>
</evidence>
<feature type="compositionally biased region" description="Basic and acidic residues" evidence="1">
    <location>
        <begin position="361"/>
        <end position="370"/>
    </location>
</feature>
<reference evidence="2" key="3">
    <citation type="submission" date="2025-09" db="UniProtKB">
        <authorList>
            <consortium name="Ensembl"/>
        </authorList>
    </citation>
    <scope>IDENTIFICATION</scope>
    <source>
        <strain evidence="2">Glennie</strain>
    </source>
</reference>
<reference evidence="2 3" key="1">
    <citation type="journal article" date="2008" name="Nature">
        <title>Genome analysis of the platypus reveals unique signatures of evolution.</title>
        <authorList>
            <person name="Warren W.C."/>
            <person name="Hillier L.W."/>
            <person name="Marshall Graves J.A."/>
            <person name="Birney E."/>
            <person name="Ponting C.P."/>
            <person name="Grutzner F."/>
            <person name="Belov K."/>
            <person name="Miller W."/>
            <person name="Clarke L."/>
            <person name="Chinwalla A.T."/>
            <person name="Yang S.P."/>
            <person name="Heger A."/>
            <person name="Locke D.P."/>
            <person name="Miethke P."/>
            <person name="Waters P.D."/>
            <person name="Veyrunes F."/>
            <person name="Fulton L."/>
            <person name="Fulton B."/>
            <person name="Graves T."/>
            <person name="Wallis J."/>
            <person name="Puente X.S."/>
            <person name="Lopez-Otin C."/>
            <person name="Ordonez G.R."/>
            <person name="Eichler E.E."/>
            <person name="Chen L."/>
            <person name="Cheng Z."/>
            <person name="Deakin J.E."/>
            <person name="Alsop A."/>
            <person name="Thompson K."/>
            <person name="Kirby P."/>
            <person name="Papenfuss A.T."/>
            <person name="Wakefield M.J."/>
            <person name="Olender T."/>
            <person name="Lancet D."/>
            <person name="Huttley G.A."/>
            <person name="Smit A.F."/>
            <person name="Pask A."/>
            <person name="Temple-Smith P."/>
            <person name="Batzer M.A."/>
            <person name="Walker J.A."/>
            <person name="Konkel M.K."/>
            <person name="Harris R.S."/>
            <person name="Whittington C.M."/>
            <person name="Wong E.S."/>
            <person name="Gemmell N.J."/>
            <person name="Buschiazzo E."/>
            <person name="Vargas Jentzsch I.M."/>
            <person name="Merkel A."/>
            <person name="Schmitz J."/>
            <person name="Zemann A."/>
            <person name="Churakov G."/>
            <person name="Kriegs J.O."/>
            <person name="Brosius J."/>
            <person name="Murchison E.P."/>
            <person name="Sachidanandam R."/>
            <person name="Smith C."/>
            <person name="Hannon G.J."/>
            <person name="Tsend-Ayush E."/>
            <person name="McMillan D."/>
            <person name="Attenborough R."/>
            <person name="Rens W."/>
            <person name="Ferguson-Smith M."/>
            <person name="Lefevre C.M."/>
            <person name="Sharp J.A."/>
            <person name="Nicholas K.R."/>
            <person name="Ray D.A."/>
            <person name="Kube M."/>
            <person name="Reinhardt R."/>
            <person name="Pringle T.H."/>
            <person name="Taylor J."/>
            <person name="Jones R.C."/>
            <person name="Nixon B."/>
            <person name="Dacheux J.L."/>
            <person name="Niwa H."/>
            <person name="Sekita Y."/>
            <person name="Huang X."/>
            <person name="Stark A."/>
            <person name="Kheradpour P."/>
            <person name="Kellis M."/>
            <person name="Flicek P."/>
            <person name="Chen Y."/>
            <person name="Webber C."/>
            <person name="Hardison R."/>
            <person name="Nelson J."/>
            <person name="Hallsworth-Pepin K."/>
            <person name="Delehaunty K."/>
            <person name="Markovic C."/>
            <person name="Minx P."/>
            <person name="Feng Y."/>
            <person name="Kremitzki C."/>
            <person name="Mitreva M."/>
            <person name="Glasscock J."/>
            <person name="Wylie T."/>
            <person name="Wohldmann P."/>
            <person name="Thiru P."/>
            <person name="Nhan M.N."/>
            <person name="Pohl C.S."/>
            <person name="Smith S.M."/>
            <person name="Hou S."/>
            <person name="Nefedov M."/>
            <person name="de Jong P.J."/>
            <person name="Renfree M.B."/>
            <person name="Mardis E.R."/>
            <person name="Wilson R.K."/>
        </authorList>
    </citation>
    <scope>NUCLEOTIDE SEQUENCE [LARGE SCALE GENOMIC DNA]</scope>
    <source>
        <strain evidence="2 3">Glennie</strain>
    </source>
</reference>
<dbReference type="GO" id="GO:0005737">
    <property type="term" value="C:cytoplasm"/>
    <property type="evidence" value="ECO:0000318"/>
    <property type="project" value="GO_Central"/>
</dbReference>
<feature type="region of interest" description="Disordered" evidence="1">
    <location>
        <begin position="354"/>
        <end position="404"/>
    </location>
</feature>
<organism evidence="2 3">
    <name type="scientific">Ornithorhynchus anatinus</name>
    <name type="common">Duckbill platypus</name>
    <dbReference type="NCBI Taxonomy" id="9258"/>
    <lineage>
        <taxon>Eukaryota</taxon>
        <taxon>Metazoa</taxon>
        <taxon>Chordata</taxon>
        <taxon>Craniata</taxon>
        <taxon>Vertebrata</taxon>
        <taxon>Euteleostomi</taxon>
        <taxon>Mammalia</taxon>
        <taxon>Monotremata</taxon>
        <taxon>Ornithorhynchidae</taxon>
        <taxon>Ornithorhynchus</taxon>
    </lineage>
</organism>
<name>F7EL71_ORNAN</name>
<accession>F7EL71</accession>
<keyword evidence="3" id="KW-1185">Reference proteome</keyword>
<reference evidence="2" key="2">
    <citation type="submission" date="2025-08" db="UniProtKB">
        <authorList>
            <consortium name="Ensembl"/>
        </authorList>
    </citation>
    <scope>IDENTIFICATION</scope>
    <source>
        <strain evidence="2">Glennie</strain>
    </source>
</reference>
<dbReference type="HOGENOM" id="CLU_901790_0_0_1"/>
<evidence type="ECO:0000313" key="2">
    <source>
        <dbReference type="Ensembl" id="ENSOANP00000026333.2"/>
    </source>
</evidence>
<dbReference type="Proteomes" id="UP000002279">
    <property type="component" value="Chromosome 2"/>
</dbReference>
<dbReference type="PANTHER" id="PTHR23120:SF6">
    <property type="entry name" value="MAESTRO HEAT-LIKE REPEAT FAMILY MEMBER 5"/>
    <property type="match status" value="1"/>
</dbReference>
<protein>
    <submittedName>
        <fullName evidence="2">Uncharacterized protein</fullName>
    </submittedName>
</protein>